<dbReference type="Proteomes" id="UP001473302">
    <property type="component" value="Unassembled WGS sequence"/>
</dbReference>
<feature type="domain" description="DUF2470" evidence="1">
    <location>
        <begin position="9"/>
        <end position="85"/>
    </location>
</feature>
<dbReference type="InterPro" id="IPR037119">
    <property type="entry name" value="Haem_oxidase_HugZ-like_sf"/>
</dbReference>
<dbReference type="PANTHER" id="PTHR37783">
    <property type="entry name" value="MEMBRANE PROTEIN, PUTATIVE (AFU_ORTHOLOGUE AFUA_1G04315)-RELATED"/>
    <property type="match status" value="1"/>
</dbReference>
<dbReference type="EMBL" id="BAABUK010000004">
    <property type="protein sequence ID" value="GAA5808995.1"/>
    <property type="molecule type" value="Genomic_DNA"/>
</dbReference>
<keyword evidence="3" id="KW-1185">Reference proteome</keyword>
<dbReference type="InterPro" id="IPR028110">
    <property type="entry name" value="TMEM254"/>
</dbReference>
<evidence type="ECO:0000259" key="1">
    <source>
        <dbReference type="Pfam" id="PF10615"/>
    </source>
</evidence>
<protein>
    <recommendedName>
        <fullName evidence="1">DUF2470 domain-containing protein</fullName>
    </recommendedName>
</protein>
<dbReference type="PANTHER" id="PTHR37783:SF1">
    <property type="entry name" value="MEMBRANE PROTEIN, PUTATIVE (AFU_ORTHOLOGUE AFUA_1G04315)-RELATED"/>
    <property type="match status" value="1"/>
</dbReference>
<dbReference type="Pfam" id="PF14934">
    <property type="entry name" value="TMEM254"/>
    <property type="match status" value="1"/>
</dbReference>
<dbReference type="InterPro" id="IPR019595">
    <property type="entry name" value="DUF2470"/>
</dbReference>
<accession>A0ABP9YQ73</accession>
<dbReference type="Gene3D" id="3.20.180.10">
    <property type="entry name" value="PNP-oxidase-like"/>
    <property type="match status" value="1"/>
</dbReference>
<evidence type="ECO:0000313" key="3">
    <source>
        <dbReference type="Proteomes" id="UP001473302"/>
    </source>
</evidence>
<gene>
    <name evidence="2" type="ORF">MFLAVUS_002395</name>
</gene>
<dbReference type="Pfam" id="PF10615">
    <property type="entry name" value="DUF2470"/>
    <property type="match status" value="1"/>
</dbReference>
<name>A0ABP9YQ73_9FUNG</name>
<sequence length="246" mass="27321">MSDPIAPHSAPIAAYMSVHEATNLAYVRYFGKIDNATKATFKSLDSVTFTLDYELPNDSKIHSVTIPFKTPLQKREEIRVVLEAMAKEAEEALGLPSSLTGPPPFKAIAKAIVASATDVYTPPQPQVPLNSFYLPQKSIMTTVGFSLGMVAVLAYCSDDYLQRQFPTQVLELRNTVGPQLIQKIWKTLVVVHLAESTFTLITCIHRGWYSPLNTFNWTLSTMLFGFGSLLQLKKHARDVTGLNKNK</sequence>
<comment type="caution">
    <text evidence="2">The sequence shown here is derived from an EMBL/GenBank/DDBJ whole genome shotgun (WGS) entry which is preliminary data.</text>
</comment>
<organism evidence="2 3">
    <name type="scientific">Mucor flavus</name>
    <dbReference type="NCBI Taxonomy" id="439312"/>
    <lineage>
        <taxon>Eukaryota</taxon>
        <taxon>Fungi</taxon>
        <taxon>Fungi incertae sedis</taxon>
        <taxon>Mucoromycota</taxon>
        <taxon>Mucoromycotina</taxon>
        <taxon>Mucoromycetes</taxon>
        <taxon>Mucorales</taxon>
        <taxon>Mucorineae</taxon>
        <taxon>Mucoraceae</taxon>
        <taxon>Mucor</taxon>
    </lineage>
</organism>
<evidence type="ECO:0000313" key="2">
    <source>
        <dbReference type="EMBL" id="GAA5808995.1"/>
    </source>
</evidence>
<reference evidence="2 3" key="1">
    <citation type="submission" date="2024-04" db="EMBL/GenBank/DDBJ databases">
        <title>genome sequences of Mucor flavus KT1a and Helicostylum pulchrum KT1b strains isolated from the surface of a dry-aged beef.</title>
        <authorList>
            <person name="Toyotome T."/>
            <person name="Hosono M."/>
            <person name="Torimaru M."/>
            <person name="Fukuda K."/>
            <person name="Mikami N."/>
        </authorList>
    </citation>
    <scope>NUCLEOTIDE SEQUENCE [LARGE SCALE GENOMIC DNA]</scope>
    <source>
        <strain evidence="2 3">KT1a</strain>
    </source>
</reference>
<proteinExistence type="predicted"/>